<comment type="caution">
    <text evidence="1">The sequence shown here is derived from an EMBL/GenBank/DDBJ whole genome shotgun (WGS) entry which is preliminary data.</text>
</comment>
<proteinExistence type="predicted"/>
<protein>
    <submittedName>
        <fullName evidence="1">Uncharacterized protein</fullName>
    </submittedName>
</protein>
<dbReference type="GeneID" id="68094946"/>
<dbReference type="RefSeq" id="XP_044550738.1">
    <property type="nucleotide sequence ID" value="XM_044691914.1"/>
</dbReference>
<dbReference type="SUPFAM" id="SSF52540">
    <property type="entry name" value="P-loop containing nucleoside triphosphate hydrolases"/>
    <property type="match status" value="1"/>
</dbReference>
<dbReference type="EMBL" id="PYSW02000015">
    <property type="protein sequence ID" value="KAG2386746.1"/>
    <property type="molecule type" value="Genomic_DNA"/>
</dbReference>
<evidence type="ECO:0000313" key="2">
    <source>
        <dbReference type="Proteomes" id="UP000816034"/>
    </source>
</evidence>
<dbReference type="Proteomes" id="UP000816034">
    <property type="component" value="Unassembled WGS sequence"/>
</dbReference>
<name>A0AA88GQW6_NAELO</name>
<dbReference type="AlphaFoldDB" id="A0AA88GQW6"/>
<evidence type="ECO:0000313" key="1">
    <source>
        <dbReference type="EMBL" id="KAG2386746.1"/>
    </source>
</evidence>
<keyword evidence="2" id="KW-1185">Reference proteome</keyword>
<sequence>MHTSYGKAFSARAPKQILFISLLWICVWIVVLVQGKESLFTKVRNRLLGASNIHDELRVGDDNDEIRQETNLYLQRLSTLLKENIYNPVHKSAIEFYIRNWYRQSTTPLVLFATGRPGTGKTKTFNCISEAFFGCSQQQQGKHKCYLQINGMDYRNEQNLTVIESDLSKHVIDFINKRYKTCNLIIILTEYQQVVHYPIASLIVSLQSSRSATRLKPFVNLGNVMFLLSGNKAYEGSVPDESLMKMSESGEVSQVQSSNTMKSRPKTSEIDRRIENDVQYINEINPLSPFDQKLTGLTTEIKNTYLQKARSLFTLQNTAVFTFKLKSEQLQEVMKLKIREYIYMIHNLNSNIIIDMDITEASRLLLNHLIQTSKCFYSRPGGAIQHYMQSWFKSIVMNSNEDGLLLSTHDILTNSHTITLASYKFSQIENLKCEFKEQSILAKMLNIYNNNKQFSRYIQSSKNIQIECKLKKIDNVEIVYLRPSGTLVKLVNWVTRTQYFKFPESTIQQYKSKQKEIDLATTPRLCFPTETTNLYASDFKQASDHTYTQLC</sequence>
<reference evidence="1 2" key="1">
    <citation type="journal article" date="2018" name="BMC Genomics">
        <title>The genome of Naegleria lovaniensis, the basis for a comparative approach to unravel pathogenicity factors of the human pathogenic amoeba N. fowleri.</title>
        <authorList>
            <person name="Liechti N."/>
            <person name="Schurch N."/>
            <person name="Bruggmann R."/>
            <person name="Wittwer M."/>
        </authorList>
    </citation>
    <scope>NUCLEOTIDE SEQUENCE [LARGE SCALE GENOMIC DNA]</scope>
    <source>
        <strain evidence="1 2">ATCC 30569</strain>
    </source>
</reference>
<dbReference type="Gene3D" id="3.40.50.300">
    <property type="entry name" value="P-loop containing nucleotide triphosphate hydrolases"/>
    <property type="match status" value="1"/>
</dbReference>
<organism evidence="1 2">
    <name type="scientific">Naegleria lovaniensis</name>
    <name type="common">Amoeba</name>
    <dbReference type="NCBI Taxonomy" id="51637"/>
    <lineage>
        <taxon>Eukaryota</taxon>
        <taxon>Discoba</taxon>
        <taxon>Heterolobosea</taxon>
        <taxon>Tetramitia</taxon>
        <taxon>Eutetramitia</taxon>
        <taxon>Vahlkampfiidae</taxon>
        <taxon>Naegleria</taxon>
    </lineage>
</organism>
<dbReference type="InterPro" id="IPR027417">
    <property type="entry name" value="P-loop_NTPase"/>
</dbReference>
<gene>
    <name evidence="1" type="ORF">C9374_002490</name>
</gene>
<accession>A0AA88GQW6</accession>